<dbReference type="RefSeq" id="XP_002837514.1">
    <property type="nucleotide sequence ID" value="XM_002837468.1"/>
</dbReference>
<accession>D5GB12</accession>
<feature type="transmembrane region" description="Helical" evidence="1">
    <location>
        <begin position="34"/>
        <end position="56"/>
    </location>
</feature>
<evidence type="ECO:0000256" key="1">
    <source>
        <dbReference type="SAM" id="Phobius"/>
    </source>
</evidence>
<keyword evidence="1" id="KW-0472">Membrane</keyword>
<dbReference type="GeneID" id="9187033"/>
<evidence type="ECO:0000313" key="3">
    <source>
        <dbReference type="Proteomes" id="UP000006911"/>
    </source>
</evidence>
<evidence type="ECO:0000313" key="2">
    <source>
        <dbReference type="EMBL" id="CAZ81705.1"/>
    </source>
</evidence>
<dbReference type="HOGENOM" id="CLU_1846564_0_0_1"/>
<keyword evidence="1" id="KW-1133">Transmembrane helix</keyword>
<keyword evidence="1" id="KW-0812">Transmembrane</keyword>
<protein>
    <submittedName>
        <fullName evidence="2">(Perigord truffle) hypothetical protein</fullName>
    </submittedName>
</protein>
<name>D5GB12_TUBMM</name>
<feature type="transmembrane region" description="Helical" evidence="1">
    <location>
        <begin position="97"/>
        <end position="117"/>
    </location>
</feature>
<gene>
    <name evidence="2" type="ORF">GSTUM_00005396001</name>
</gene>
<dbReference type="EMBL" id="FN430086">
    <property type="protein sequence ID" value="CAZ81705.1"/>
    <property type="molecule type" value="Genomic_DNA"/>
</dbReference>
<dbReference type="KEGG" id="tml:GSTUM_00005396001"/>
<keyword evidence="3" id="KW-1185">Reference proteome</keyword>
<dbReference type="InParanoid" id="D5GB12"/>
<sequence>MPCIASPALTINQSLHIDDSLEVARSYDRPLISFLFYFLSRWGRGGYLLYLFLFFIPFPRAFFRQFVLTILAFAILSFHSFTFTFGVPFFFSSHFAVYTFSLSLLIGDIGDIGNWNWNWATQKRAGRRHVCPGVGDICH</sequence>
<dbReference type="AlphaFoldDB" id="D5GB12"/>
<proteinExistence type="predicted"/>
<organism evidence="2 3">
    <name type="scientific">Tuber melanosporum (strain Mel28)</name>
    <name type="common">Perigord black truffle</name>
    <dbReference type="NCBI Taxonomy" id="656061"/>
    <lineage>
        <taxon>Eukaryota</taxon>
        <taxon>Fungi</taxon>
        <taxon>Dikarya</taxon>
        <taxon>Ascomycota</taxon>
        <taxon>Pezizomycotina</taxon>
        <taxon>Pezizomycetes</taxon>
        <taxon>Pezizales</taxon>
        <taxon>Tuberaceae</taxon>
        <taxon>Tuber</taxon>
    </lineage>
</organism>
<reference evidence="2 3" key="1">
    <citation type="journal article" date="2010" name="Nature">
        <title>Perigord black truffle genome uncovers evolutionary origins and mechanisms of symbiosis.</title>
        <authorList>
            <person name="Martin F."/>
            <person name="Kohler A."/>
            <person name="Murat C."/>
            <person name="Balestrini R."/>
            <person name="Coutinho P.M."/>
            <person name="Jaillon O."/>
            <person name="Montanini B."/>
            <person name="Morin E."/>
            <person name="Noel B."/>
            <person name="Percudani R."/>
            <person name="Porcel B."/>
            <person name="Rubini A."/>
            <person name="Amicucci A."/>
            <person name="Amselem J."/>
            <person name="Anthouard V."/>
            <person name="Arcioni S."/>
            <person name="Artiguenave F."/>
            <person name="Aury J.M."/>
            <person name="Ballario P."/>
            <person name="Bolchi A."/>
            <person name="Brenna A."/>
            <person name="Brun A."/>
            <person name="Buee M."/>
            <person name="Cantarel B."/>
            <person name="Chevalier G."/>
            <person name="Couloux A."/>
            <person name="Da Silva C."/>
            <person name="Denoeud F."/>
            <person name="Duplessis S."/>
            <person name="Ghignone S."/>
            <person name="Hilselberger B."/>
            <person name="Iotti M."/>
            <person name="Marcais B."/>
            <person name="Mello A."/>
            <person name="Miranda M."/>
            <person name="Pacioni G."/>
            <person name="Quesneville H."/>
            <person name="Riccioni C."/>
            <person name="Ruotolo R."/>
            <person name="Splivallo R."/>
            <person name="Stocchi V."/>
            <person name="Tisserant E."/>
            <person name="Viscomi A.R."/>
            <person name="Zambonelli A."/>
            <person name="Zampieri E."/>
            <person name="Henrissat B."/>
            <person name="Lebrun M.H."/>
            <person name="Paolocci F."/>
            <person name="Bonfante P."/>
            <person name="Ottonello S."/>
            <person name="Wincker P."/>
        </authorList>
    </citation>
    <scope>NUCLEOTIDE SEQUENCE [LARGE SCALE GENOMIC DNA]</scope>
    <source>
        <strain evidence="2 3">Mel28</strain>
    </source>
</reference>
<dbReference type="Proteomes" id="UP000006911">
    <property type="component" value="Unassembled WGS sequence"/>
</dbReference>
<feature type="transmembrane region" description="Helical" evidence="1">
    <location>
        <begin position="68"/>
        <end position="91"/>
    </location>
</feature>